<keyword evidence="1" id="KW-0472">Membrane</keyword>
<keyword evidence="1" id="KW-1133">Transmembrane helix</keyword>
<protein>
    <submittedName>
        <fullName evidence="2">Cell adhesion molecule /down-regulated by oncogene</fullName>
    </submittedName>
</protein>
<organism evidence="2 3">
    <name type="scientific">Fasciolopsis buskii</name>
    <dbReference type="NCBI Taxonomy" id="27845"/>
    <lineage>
        <taxon>Eukaryota</taxon>
        <taxon>Metazoa</taxon>
        <taxon>Spiralia</taxon>
        <taxon>Lophotrochozoa</taxon>
        <taxon>Platyhelminthes</taxon>
        <taxon>Trematoda</taxon>
        <taxon>Digenea</taxon>
        <taxon>Plagiorchiida</taxon>
        <taxon>Echinostomata</taxon>
        <taxon>Echinostomatoidea</taxon>
        <taxon>Fasciolidae</taxon>
        <taxon>Fasciolopsis</taxon>
    </lineage>
</organism>
<dbReference type="AlphaFoldDB" id="A0A8E0RNN8"/>
<dbReference type="InterPro" id="IPR036116">
    <property type="entry name" value="FN3_sf"/>
</dbReference>
<dbReference type="Proteomes" id="UP000728185">
    <property type="component" value="Unassembled WGS sequence"/>
</dbReference>
<evidence type="ECO:0000313" key="2">
    <source>
        <dbReference type="EMBL" id="KAA0188913.1"/>
    </source>
</evidence>
<sequence length="230" mass="25664">MQIDECCSTQPSCCQQLKQTYLTSRQRDGLEPGHLYEFRVHAFVDQKLVGKSLWSKTISFEHISKVAPEITETERLPDGGILVRWNLATSAVGFPIDHFLLLYRPGTVLANGEINYEGFQNVSLPSNVKWDVSGESVTSFDPALRQSHIQNPSDVRSGADSSVALNSTESNRLMFLILGALAGFMILVMIGLVILCVWRQQRDKQRLLLYCHSTERNGTGTKSVGESLFV</sequence>
<proteinExistence type="predicted"/>
<evidence type="ECO:0000313" key="3">
    <source>
        <dbReference type="Proteomes" id="UP000728185"/>
    </source>
</evidence>
<gene>
    <name evidence="2" type="ORF">FBUS_04664</name>
</gene>
<name>A0A8E0RNN8_9TREM</name>
<keyword evidence="3" id="KW-1185">Reference proteome</keyword>
<comment type="caution">
    <text evidence="2">The sequence shown here is derived from an EMBL/GenBank/DDBJ whole genome shotgun (WGS) entry which is preliminary data.</text>
</comment>
<dbReference type="OrthoDB" id="9998697at2759"/>
<dbReference type="CDD" id="cd00063">
    <property type="entry name" value="FN3"/>
    <property type="match status" value="1"/>
</dbReference>
<keyword evidence="1" id="KW-0812">Transmembrane</keyword>
<accession>A0A8E0RNN8</accession>
<dbReference type="SUPFAM" id="SSF49265">
    <property type="entry name" value="Fibronectin type III"/>
    <property type="match status" value="1"/>
</dbReference>
<evidence type="ECO:0000256" key="1">
    <source>
        <dbReference type="SAM" id="Phobius"/>
    </source>
</evidence>
<dbReference type="EMBL" id="LUCM01008130">
    <property type="protein sequence ID" value="KAA0188913.1"/>
    <property type="molecule type" value="Genomic_DNA"/>
</dbReference>
<dbReference type="InterPro" id="IPR003961">
    <property type="entry name" value="FN3_dom"/>
</dbReference>
<reference evidence="2" key="1">
    <citation type="submission" date="2019-05" db="EMBL/GenBank/DDBJ databases">
        <title>Annotation for the trematode Fasciolopsis buski.</title>
        <authorList>
            <person name="Choi Y.-J."/>
        </authorList>
    </citation>
    <scope>NUCLEOTIDE SEQUENCE</scope>
    <source>
        <strain evidence="2">HT</strain>
        <tissue evidence="2">Whole worm</tissue>
    </source>
</reference>
<feature type="transmembrane region" description="Helical" evidence="1">
    <location>
        <begin position="173"/>
        <end position="198"/>
    </location>
</feature>